<gene>
    <name evidence="1" type="ORF">ZT3D7_G3530</name>
</gene>
<keyword evidence="2" id="KW-1185">Reference proteome</keyword>
<protein>
    <submittedName>
        <fullName evidence="1">Uncharacterized protein</fullName>
    </submittedName>
</protein>
<evidence type="ECO:0000313" key="1">
    <source>
        <dbReference type="EMBL" id="SMQ48381.1"/>
    </source>
</evidence>
<organism evidence="1 2">
    <name type="scientific">Zymoseptoria tritici (strain ST99CH_3D7)</name>
    <dbReference type="NCBI Taxonomy" id="1276538"/>
    <lineage>
        <taxon>Eukaryota</taxon>
        <taxon>Fungi</taxon>
        <taxon>Dikarya</taxon>
        <taxon>Ascomycota</taxon>
        <taxon>Pezizomycotina</taxon>
        <taxon>Dothideomycetes</taxon>
        <taxon>Dothideomycetidae</taxon>
        <taxon>Mycosphaerellales</taxon>
        <taxon>Mycosphaerellaceae</taxon>
        <taxon>Zymoseptoria</taxon>
    </lineage>
</organism>
<dbReference type="AlphaFoldDB" id="A0A1X7RME3"/>
<proteinExistence type="predicted"/>
<dbReference type="Proteomes" id="UP000215127">
    <property type="component" value="Chromosome 3"/>
</dbReference>
<accession>A0A1X7RME3</accession>
<evidence type="ECO:0000313" key="2">
    <source>
        <dbReference type="Proteomes" id="UP000215127"/>
    </source>
</evidence>
<sequence>MATHIPRRNVTTGTIPELISLSYAHPKLKTHNSYHASDFALKRKYQLHEAEAARRHFLAGRWEQCRELCLGIISGKATDMVMARACMMLSRAEVDDEPRMRAEYAEQAVAALERVVNGTSAESIELYHNGG</sequence>
<name>A0A1X7RME3_ZYMT9</name>
<reference evidence="1 2" key="1">
    <citation type="submission" date="2016-06" db="EMBL/GenBank/DDBJ databases">
        <authorList>
            <person name="Kjaerup R.B."/>
            <person name="Dalgaard T.S."/>
            <person name="Juul-Madsen H.R."/>
        </authorList>
    </citation>
    <scope>NUCLEOTIDE SEQUENCE [LARGE SCALE GENOMIC DNA]</scope>
</reference>
<dbReference type="EMBL" id="LT853694">
    <property type="protein sequence ID" value="SMQ48381.1"/>
    <property type="molecule type" value="Genomic_DNA"/>
</dbReference>